<dbReference type="AlphaFoldDB" id="A0A8J4XRV7"/>
<keyword evidence="2" id="KW-1185">Reference proteome</keyword>
<dbReference type="EMBL" id="JACEEZ010024246">
    <property type="protein sequence ID" value="KAG0710384.1"/>
    <property type="molecule type" value="Genomic_DNA"/>
</dbReference>
<comment type="caution">
    <text evidence="1">The sequence shown here is derived from an EMBL/GenBank/DDBJ whole genome shotgun (WGS) entry which is preliminary data.</text>
</comment>
<sequence>MSGRRVSKQCTNTLKRNGLKKHHLAEYQARIPWRRLPRLLEKHTRGSVTEENHGSTSGIPFDTKFHQLIEEKPLCWQHQYKPLRSRNVPHWWGRKGGIQIHQTMVRTSLWQETIQMGDNLSSSRNMRLVRKIRSSTLQKQEVRGNWSELISPQVCGRHNCAGGPGMSYLSQAEAKIVKLQQGIVRDLQE</sequence>
<proteinExistence type="predicted"/>
<name>A0A8J4XRV7_CHIOP</name>
<evidence type="ECO:0000313" key="2">
    <source>
        <dbReference type="Proteomes" id="UP000770661"/>
    </source>
</evidence>
<accession>A0A8J4XRV7</accession>
<evidence type="ECO:0000313" key="1">
    <source>
        <dbReference type="EMBL" id="KAG0710384.1"/>
    </source>
</evidence>
<reference evidence="1" key="1">
    <citation type="submission" date="2020-07" db="EMBL/GenBank/DDBJ databases">
        <title>The High-quality genome of the commercially important snow crab, Chionoecetes opilio.</title>
        <authorList>
            <person name="Jeong J.-H."/>
            <person name="Ryu S."/>
        </authorList>
    </citation>
    <scope>NUCLEOTIDE SEQUENCE</scope>
    <source>
        <strain evidence="1">MADBK_172401_WGS</strain>
        <tissue evidence="1">Digestive gland</tissue>
    </source>
</reference>
<protein>
    <submittedName>
        <fullName evidence="1">Uncharacterized protein</fullName>
    </submittedName>
</protein>
<gene>
    <name evidence="1" type="ORF">GWK47_022940</name>
</gene>
<dbReference type="Proteomes" id="UP000770661">
    <property type="component" value="Unassembled WGS sequence"/>
</dbReference>
<organism evidence="1 2">
    <name type="scientific">Chionoecetes opilio</name>
    <name type="common">Atlantic snow crab</name>
    <name type="synonym">Cancer opilio</name>
    <dbReference type="NCBI Taxonomy" id="41210"/>
    <lineage>
        <taxon>Eukaryota</taxon>
        <taxon>Metazoa</taxon>
        <taxon>Ecdysozoa</taxon>
        <taxon>Arthropoda</taxon>
        <taxon>Crustacea</taxon>
        <taxon>Multicrustacea</taxon>
        <taxon>Malacostraca</taxon>
        <taxon>Eumalacostraca</taxon>
        <taxon>Eucarida</taxon>
        <taxon>Decapoda</taxon>
        <taxon>Pleocyemata</taxon>
        <taxon>Brachyura</taxon>
        <taxon>Eubrachyura</taxon>
        <taxon>Majoidea</taxon>
        <taxon>Majidae</taxon>
        <taxon>Chionoecetes</taxon>
    </lineage>
</organism>